<dbReference type="AlphaFoldDB" id="F6B6N1"/>
<reference evidence="1 2" key="1">
    <citation type="submission" date="2011-05" db="EMBL/GenBank/DDBJ databases">
        <title>Complete sequence of Desulfotomaculum carboxydivorans CO-1-SRB.</title>
        <authorList>
            <consortium name="US DOE Joint Genome Institute"/>
            <person name="Lucas S."/>
            <person name="Han J."/>
            <person name="Lapidus A."/>
            <person name="Cheng J.-F."/>
            <person name="Goodwin L."/>
            <person name="Pitluck S."/>
            <person name="Peters L."/>
            <person name="Mikhailova N."/>
            <person name="Lu M."/>
            <person name="Han C."/>
            <person name="Tapia R."/>
            <person name="Land M."/>
            <person name="Hauser L."/>
            <person name="Kyrpides N."/>
            <person name="Ivanova N."/>
            <person name="Pagani I."/>
            <person name="Stams A."/>
            <person name="Plugge C."/>
            <person name="Muyzer G."/>
            <person name="Kuever J."/>
            <person name="Parshina S."/>
            <person name="Ivanova A."/>
            <person name="Nazina T."/>
            <person name="Woyke T."/>
        </authorList>
    </citation>
    <scope>NUCLEOTIDE SEQUENCE [LARGE SCALE GENOMIC DNA]</scope>
    <source>
        <strain evidence="2">DSM 14880 / VKM B-2319 / CO-1-SRB</strain>
    </source>
</reference>
<accession>F6B6N1</accession>
<name>F6B6N1_DESCC</name>
<dbReference type="Proteomes" id="UP000009226">
    <property type="component" value="Chromosome"/>
</dbReference>
<organism evidence="1 2">
    <name type="scientific">Desulfotomaculum nigrificans (strain DSM 14880 / VKM B-2319 / CO-1-SRB)</name>
    <name type="common">Desulfotomaculum carboxydivorans</name>
    <dbReference type="NCBI Taxonomy" id="868595"/>
    <lineage>
        <taxon>Bacteria</taxon>
        <taxon>Bacillati</taxon>
        <taxon>Bacillota</taxon>
        <taxon>Clostridia</taxon>
        <taxon>Eubacteriales</taxon>
        <taxon>Desulfotomaculaceae</taxon>
        <taxon>Desulfotomaculum</taxon>
    </lineage>
</organism>
<evidence type="ECO:0000313" key="1">
    <source>
        <dbReference type="EMBL" id="AEF94405.1"/>
    </source>
</evidence>
<dbReference type="STRING" id="868595.Desca_1550"/>
<dbReference type="EMBL" id="CP002736">
    <property type="protein sequence ID" value="AEF94405.1"/>
    <property type="molecule type" value="Genomic_DNA"/>
</dbReference>
<gene>
    <name evidence="1" type="ordered locus">Desca_1550</name>
</gene>
<protein>
    <submittedName>
        <fullName evidence="1">Uncharacterized protein</fullName>
    </submittedName>
</protein>
<evidence type="ECO:0000313" key="2">
    <source>
        <dbReference type="Proteomes" id="UP000009226"/>
    </source>
</evidence>
<sequence length="60" mass="7066">MVSPYTDPAELKQFLPIMTKDDIEDLLKTIDQRLRVESDGNKIMRLLDNRDILEKALENY</sequence>
<dbReference type="HOGENOM" id="CLU_2933906_0_0_9"/>
<dbReference type="KEGG" id="dca:Desca_1550"/>
<dbReference type="RefSeq" id="WP_003543480.1">
    <property type="nucleotide sequence ID" value="NC_015565.1"/>
</dbReference>
<proteinExistence type="predicted"/>
<keyword evidence="2" id="KW-1185">Reference proteome</keyword>